<sequence length="881" mass="97150">MVLQYGKVPRNQIHSSTIMTGSKEWSMSMASGGKPHCMSSPSGSVTVFSNDGRYSIVFMTHEVRVYFVATRQCIRTLSIDMSGVVEARLDNNNNNQIIAFKNNGEIIVVNWREKISQPIISTETLVDETSVLSVISVHHDSYFLVTGKKDKKSSTSSPHTRFVVKVDRATLSSETIAEVSNVIKYSISLNKKKLAFALASHELVLIDLSSHVHVGESNGESIGDNGEAPREIIPFTYKSQITSLAVSNDSVIAIGTSSGAIQILYGGIEAQDRPQRLLKWHIDQVKALQFTPDNNYLLSGGLEKVLVFWQLETDKTQFLPRLNGTIEKISIDYNKSDYYTLVLNIPIATTSHTDEAEEEDEASSEVLVVSAVDLVSRLSVNGIRPKFVNSNVKSTLAKTKKKFAKAGGKYDVSRLKHDYTSIFEVHPKSQNLYFPRGATIQAYDLVRNEQAFTQNAAPMLSIGKVRSENKLVDPEISAISFTQDGEWMCTFDTIATSEVDNLLSKNDSQYALKFWKYIQNSSGASANAGSKTGGYWELSTKIIDPHGPSNPILSITAAPSTFHEGISFLTADDKGGLRVWRPRIPKEIYQSVKQPNNKLQQTAWTLRKSKPCGALVSNAVSTCWSDDGSIIVLGHECSITAFNTHTFEEIAFQVPAISGSRIRSLSIVGHHLIVLSKTRITSLDLLSGKFTPLVAKVNTTLGGRNLIAVDKVNELVCLAINYYNEKENNGLGVKSKILMFKPDQLEPVFTTHHDQGVSSLRHFRSSFIFVDLDSRVGLVSPVSVAEALGSEEEKEQEFNLAEDMSSMLLNAQATADIVNNRSITIGATSNGNGVHSNTVSDAEKGIEFNKVIDVNIFQPVFENLESVQIDTLFDRIIKITR</sequence>
<evidence type="ECO:0000256" key="1">
    <source>
        <dbReference type="ARBA" id="ARBA00004604"/>
    </source>
</evidence>
<evidence type="ECO:0000256" key="7">
    <source>
        <dbReference type="ARBA" id="ARBA00023242"/>
    </source>
</evidence>
<name>A0ABP0E6C6_9ASCO</name>
<evidence type="ECO:0000256" key="8">
    <source>
        <dbReference type="PROSITE-ProRule" id="PRU00221"/>
    </source>
</evidence>
<dbReference type="InterPro" id="IPR015943">
    <property type="entry name" value="WD40/YVTN_repeat-like_dom_sf"/>
</dbReference>
<gene>
    <name evidence="9" type="primary">NAN1</name>
    <name evidence="9" type="ORF">CAAN4_A09956</name>
</gene>
<accession>A0ABP0E6C6</accession>
<proteinExistence type="predicted"/>
<evidence type="ECO:0000256" key="3">
    <source>
        <dbReference type="ARBA" id="ARBA00022552"/>
    </source>
</evidence>
<dbReference type="PANTHER" id="PTHR44215">
    <property type="entry name" value="WD REPEAT-CONTAINING PROTEIN 75"/>
    <property type="match status" value="1"/>
</dbReference>
<organism evidence="9 10">
    <name type="scientific">[Candida] anglica</name>
    <dbReference type="NCBI Taxonomy" id="148631"/>
    <lineage>
        <taxon>Eukaryota</taxon>
        <taxon>Fungi</taxon>
        <taxon>Dikarya</taxon>
        <taxon>Ascomycota</taxon>
        <taxon>Saccharomycotina</taxon>
        <taxon>Pichiomycetes</taxon>
        <taxon>Debaryomycetaceae</taxon>
        <taxon>Kurtzmaniella</taxon>
    </lineage>
</organism>
<evidence type="ECO:0000256" key="6">
    <source>
        <dbReference type="ARBA" id="ARBA00023163"/>
    </source>
</evidence>
<evidence type="ECO:0000256" key="2">
    <source>
        <dbReference type="ARBA" id="ARBA00022517"/>
    </source>
</evidence>
<keyword evidence="10" id="KW-1185">Reference proteome</keyword>
<keyword evidence="4 8" id="KW-0853">WD repeat</keyword>
<evidence type="ECO:0000313" key="10">
    <source>
        <dbReference type="Proteomes" id="UP001497600"/>
    </source>
</evidence>
<keyword evidence="5" id="KW-0677">Repeat</keyword>
<dbReference type="PROSITE" id="PS50082">
    <property type="entry name" value="WD_REPEATS_2"/>
    <property type="match status" value="1"/>
</dbReference>
<keyword evidence="3" id="KW-0698">rRNA processing</keyword>
<keyword evidence="2" id="KW-0690">Ribosome biogenesis</keyword>
<dbReference type="InterPro" id="IPR036322">
    <property type="entry name" value="WD40_repeat_dom_sf"/>
</dbReference>
<evidence type="ECO:0000256" key="5">
    <source>
        <dbReference type="ARBA" id="ARBA00022737"/>
    </source>
</evidence>
<dbReference type="InterPro" id="IPR053826">
    <property type="entry name" value="WDR75"/>
</dbReference>
<dbReference type="Proteomes" id="UP001497600">
    <property type="component" value="Chromosome A"/>
</dbReference>
<evidence type="ECO:0000313" key="9">
    <source>
        <dbReference type="EMBL" id="CAK7893919.1"/>
    </source>
</evidence>
<dbReference type="SUPFAM" id="SSF50978">
    <property type="entry name" value="WD40 repeat-like"/>
    <property type="match status" value="2"/>
</dbReference>
<evidence type="ECO:0000256" key="4">
    <source>
        <dbReference type="ARBA" id="ARBA00022574"/>
    </source>
</evidence>
<dbReference type="Gene3D" id="2.130.10.10">
    <property type="entry name" value="YVTN repeat-like/Quinoprotein amine dehydrogenase"/>
    <property type="match status" value="2"/>
</dbReference>
<protein>
    <submittedName>
        <fullName evidence="9">NET1-associated nuclear protein 1</fullName>
    </submittedName>
</protein>
<dbReference type="SMART" id="SM00320">
    <property type="entry name" value="WD40"/>
    <property type="match status" value="2"/>
</dbReference>
<dbReference type="PANTHER" id="PTHR44215:SF1">
    <property type="entry name" value="WD REPEAT-CONTAINING PROTEIN 75"/>
    <property type="match status" value="1"/>
</dbReference>
<keyword evidence="7" id="KW-0539">Nucleus</keyword>
<comment type="subcellular location">
    <subcellularLocation>
        <location evidence="1">Nucleus</location>
        <location evidence="1">Nucleolus</location>
    </subcellularLocation>
</comment>
<keyword evidence="6" id="KW-0804">Transcription</keyword>
<feature type="repeat" description="WD" evidence="8">
    <location>
        <begin position="278"/>
        <end position="319"/>
    </location>
</feature>
<dbReference type="InterPro" id="IPR001680">
    <property type="entry name" value="WD40_rpt"/>
</dbReference>
<dbReference type="PROSITE" id="PS50294">
    <property type="entry name" value="WD_REPEATS_REGION"/>
    <property type="match status" value="1"/>
</dbReference>
<dbReference type="Pfam" id="PF23869">
    <property type="entry name" value="Beta-prop_WDR75_1st"/>
    <property type="match status" value="1"/>
</dbReference>
<dbReference type="EMBL" id="OZ004253">
    <property type="protein sequence ID" value="CAK7893919.1"/>
    <property type="molecule type" value="Genomic_DNA"/>
</dbReference>
<reference evidence="9 10" key="1">
    <citation type="submission" date="2024-01" db="EMBL/GenBank/DDBJ databases">
        <authorList>
            <consortium name="Genoscope - CEA"/>
            <person name="William W."/>
        </authorList>
    </citation>
    <scope>NUCLEOTIDE SEQUENCE [LARGE SCALE GENOMIC DNA]</scope>
    <source>
        <strain evidence="9 10">29B2s-10</strain>
    </source>
</reference>